<evidence type="ECO:0000313" key="2">
    <source>
        <dbReference type="Proteomes" id="UP001055868"/>
    </source>
</evidence>
<accession>A0ABY4N979</accession>
<dbReference type="RefSeq" id="WP_249480043.1">
    <property type="nucleotide sequence ID" value="NZ_CP097218.1"/>
</dbReference>
<name>A0ABY4N979_9MICO</name>
<dbReference type="EMBL" id="CP097218">
    <property type="protein sequence ID" value="UQN30661.1"/>
    <property type="molecule type" value="Genomic_DNA"/>
</dbReference>
<gene>
    <name evidence="1" type="ORF">M4486_04990</name>
</gene>
<dbReference type="InterPro" id="IPR005564">
    <property type="entry name" value="Major_capsid_GpE"/>
</dbReference>
<dbReference type="Gene3D" id="3.90.1690.10">
    <property type="entry name" value="phage-related protein like domain"/>
    <property type="match status" value="1"/>
</dbReference>
<dbReference type="InterPro" id="IPR053738">
    <property type="entry name" value="Lambda_capsid_assembly"/>
</dbReference>
<reference evidence="1" key="1">
    <citation type="submission" date="2022-05" db="EMBL/GenBank/DDBJ databases">
        <title>Genomic analysis of Brachybacterium sp. CBA3104.</title>
        <authorList>
            <person name="Roh S.W."/>
            <person name="Kim Y.B."/>
            <person name="Kim Y."/>
        </authorList>
    </citation>
    <scope>NUCLEOTIDE SEQUENCE</scope>
    <source>
        <strain evidence="1">CBA3104</strain>
    </source>
</reference>
<dbReference type="Proteomes" id="UP001055868">
    <property type="component" value="Chromosome"/>
</dbReference>
<organism evidence="1 2">
    <name type="scientific">Brachybacterium kimchii</name>
    <dbReference type="NCBI Taxonomy" id="2942909"/>
    <lineage>
        <taxon>Bacteria</taxon>
        <taxon>Bacillati</taxon>
        <taxon>Actinomycetota</taxon>
        <taxon>Actinomycetes</taxon>
        <taxon>Micrococcales</taxon>
        <taxon>Dermabacteraceae</taxon>
        <taxon>Brachybacterium</taxon>
    </lineage>
</organism>
<evidence type="ECO:0000313" key="1">
    <source>
        <dbReference type="EMBL" id="UQN30661.1"/>
    </source>
</evidence>
<keyword evidence="2" id="KW-1185">Reference proteome</keyword>
<proteinExistence type="predicted"/>
<sequence>MQYHDSVINAEEASTFAREASADQDTQFLYSFQLPTKTVDDLDYAFQQGGSQLIAAAAYRTFDTEAPLGANPEGIEVKGKLPPISEKTPITEWQRLKLYRRDDAMRTAFENHAVNRGKAIATRLELARSEALNYGRVTLNENGLEATVDFGRDAALSPTVTTPWDEADTAGALDDLIAWAQAVQDLSGEMPGRLYGSTKVRTLLQRNKQVISAAQGTNTTTSRISADALNVVLESEGLPAFTTYDKQVLTRANGRRRIQPENRIVFAPAPGDSVSDESGTSGVLGSTAVGIPAEALNGQYGIAEANQAGIFAAVMHGTDPEGFWTLASAIALPVVELPNATASVEVVGA</sequence>
<protein>
    <submittedName>
        <fullName evidence="1">Major capsid protein</fullName>
    </submittedName>
</protein>
<dbReference type="Pfam" id="PF03864">
    <property type="entry name" value="Phage_cap_E"/>
    <property type="match status" value="1"/>
</dbReference>